<evidence type="ECO:0000256" key="1">
    <source>
        <dbReference type="SAM" id="Phobius"/>
    </source>
</evidence>
<accession>H2XYL1</accession>
<reference evidence="2" key="4">
    <citation type="submission" date="2025-09" db="UniProtKB">
        <authorList>
            <consortium name="Ensembl"/>
        </authorList>
    </citation>
    <scope>IDENTIFICATION</scope>
</reference>
<dbReference type="Ensembl" id="ENSCINT00000030233.1">
    <property type="protein sequence ID" value="ENSCINP00000034745.1"/>
    <property type="gene ID" value="ENSCING00000022430.1"/>
</dbReference>
<dbReference type="Proteomes" id="UP000008144">
    <property type="component" value="Chromosome 7"/>
</dbReference>
<reference evidence="2" key="3">
    <citation type="submission" date="2025-08" db="UniProtKB">
        <authorList>
            <consortium name="Ensembl"/>
        </authorList>
    </citation>
    <scope>IDENTIFICATION</scope>
</reference>
<dbReference type="EMBL" id="EAAA01002319">
    <property type="status" value="NOT_ANNOTATED_CDS"/>
    <property type="molecule type" value="Genomic_DNA"/>
</dbReference>
<organism evidence="2 3">
    <name type="scientific">Ciona intestinalis</name>
    <name type="common">Transparent sea squirt</name>
    <name type="synonym">Ascidia intestinalis</name>
    <dbReference type="NCBI Taxonomy" id="7719"/>
    <lineage>
        <taxon>Eukaryota</taxon>
        <taxon>Metazoa</taxon>
        <taxon>Chordata</taxon>
        <taxon>Tunicata</taxon>
        <taxon>Ascidiacea</taxon>
        <taxon>Phlebobranchia</taxon>
        <taxon>Cionidae</taxon>
        <taxon>Ciona</taxon>
    </lineage>
</organism>
<dbReference type="AlphaFoldDB" id="H2XYL1"/>
<protein>
    <submittedName>
        <fullName evidence="2">Uncharacterized protein</fullName>
    </submittedName>
</protein>
<proteinExistence type="predicted"/>
<name>H2XYL1_CIOIN</name>
<evidence type="ECO:0000313" key="3">
    <source>
        <dbReference type="Proteomes" id="UP000008144"/>
    </source>
</evidence>
<reference evidence="2" key="2">
    <citation type="journal article" date="2008" name="Genome Biol.">
        <title>Improved genome assembly and evidence-based global gene model set for the chordate Ciona intestinalis: new insight into intron and operon populations.</title>
        <authorList>
            <person name="Satou Y."/>
            <person name="Mineta K."/>
            <person name="Ogasawara M."/>
            <person name="Sasakura Y."/>
            <person name="Shoguchi E."/>
            <person name="Ueno K."/>
            <person name="Yamada L."/>
            <person name="Matsumoto J."/>
            <person name="Wasserscheid J."/>
            <person name="Dewar K."/>
            <person name="Wiley G.B."/>
            <person name="Macmil S.L."/>
            <person name="Roe B.A."/>
            <person name="Zeller R.W."/>
            <person name="Hastings K.E."/>
            <person name="Lemaire P."/>
            <person name="Lindquist E."/>
            <person name="Endo T."/>
            <person name="Hotta K."/>
            <person name="Inaba K."/>
        </authorList>
    </citation>
    <scope>NUCLEOTIDE SEQUENCE [LARGE SCALE GENOMIC DNA]</scope>
    <source>
        <strain evidence="2">wild type</strain>
    </source>
</reference>
<dbReference type="HOGENOM" id="CLU_1690695_0_0_1"/>
<keyword evidence="1" id="KW-0812">Transmembrane</keyword>
<keyword evidence="3" id="KW-1185">Reference proteome</keyword>
<dbReference type="InParanoid" id="H2XYL1"/>
<keyword evidence="1" id="KW-1133">Transmembrane helix</keyword>
<sequence length="156" mass="17823">YGCRLSILTSTSLYRFVTSPRFLEQCFRFRTSRLLKLTNSCATVFIGKHCSYSSSTHLQETFIFHRSTAQPAKALTKSLVTLETLFNILIINRNLTHELQNAWRRPHSNNKDLNSCDVVGLGAHRLMLDPTRFNLMLLFASVTSSRTIVGSILFMF</sequence>
<keyword evidence="1" id="KW-0472">Membrane</keyword>
<reference evidence="3" key="1">
    <citation type="journal article" date="2002" name="Science">
        <title>The draft genome of Ciona intestinalis: insights into chordate and vertebrate origins.</title>
        <authorList>
            <person name="Dehal P."/>
            <person name="Satou Y."/>
            <person name="Campbell R.K."/>
            <person name="Chapman J."/>
            <person name="Degnan B."/>
            <person name="De Tomaso A."/>
            <person name="Davidson B."/>
            <person name="Di Gregorio A."/>
            <person name="Gelpke M."/>
            <person name="Goodstein D.M."/>
            <person name="Harafuji N."/>
            <person name="Hastings K.E."/>
            <person name="Ho I."/>
            <person name="Hotta K."/>
            <person name="Huang W."/>
            <person name="Kawashima T."/>
            <person name="Lemaire P."/>
            <person name="Martinez D."/>
            <person name="Meinertzhagen I.A."/>
            <person name="Necula S."/>
            <person name="Nonaka M."/>
            <person name="Putnam N."/>
            <person name="Rash S."/>
            <person name="Saiga H."/>
            <person name="Satake M."/>
            <person name="Terry A."/>
            <person name="Yamada L."/>
            <person name="Wang H.G."/>
            <person name="Awazu S."/>
            <person name="Azumi K."/>
            <person name="Boore J."/>
            <person name="Branno M."/>
            <person name="Chin-Bow S."/>
            <person name="DeSantis R."/>
            <person name="Doyle S."/>
            <person name="Francino P."/>
            <person name="Keys D.N."/>
            <person name="Haga S."/>
            <person name="Hayashi H."/>
            <person name="Hino K."/>
            <person name="Imai K.S."/>
            <person name="Inaba K."/>
            <person name="Kano S."/>
            <person name="Kobayashi K."/>
            <person name="Kobayashi M."/>
            <person name="Lee B.I."/>
            <person name="Makabe K.W."/>
            <person name="Manohar C."/>
            <person name="Matassi G."/>
            <person name="Medina M."/>
            <person name="Mochizuki Y."/>
            <person name="Mount S."/>
            <person name="Morishita T."/>
            <person name="Miura S."/>
            <person name="Nakayama A."/>
            <person name="Nishizaka S."/>
            <person name="Nomoto H."/>
            <person name="Ohta F."/>
            <person name="Oishi K."/>
            <person name="Rigoutsos I."/>
            <person name="Sano M."/>
            <person name="Sasaki A."/>
            <person name="Sasakura Y."/>
            <person name="Shoguchi E."/>
            <person name="Shin-i T."/>
            <person name="Spagnuolo A."/>
            <person name="Stainier D."/>
            <person name="Suzuki M.M."/>
            <person name="Tassy O."/>
            <person name="Takatori N."/>
            <person name="Tokuoka M."/>
            <person name="Yagi K."/>
            <person name="Yoshizaki F."/>
            <person name="Wada S."/>
            <person name="Zhang C."/>
            <person name="Hyatt P.D."/>
            <person name="Larimer F."/>
            <person name="Detter C."/>
            <person name="Doggett N."/>
            <person name="Glavina T."/>
            <person name="Hawkins T."/>
            <person name="Richardson P."/>
            <person name="Lucas S."/>
            <person name="Kohara Y."/>
            <person name="Levine M."/>
            <person name="Satoh N."/>
            <person name="Rokhsar D.S."/>
        </authorList>
    </citation>
    <scope>NUCLEOTIDE SEQUENCE [LARGE SCALE GENOMIC DNA]</scope>
</reference>
<feature type="transmembrane region" description="Helical" evidence="1">
    <location>
        <begin position="135"/>
        <end position="155"/>
    </location>
</feature>
<evidence type="ECO:0000313" key="2">
    <source>
        <dbReference type="Ensembl" id="ENSCINP00000034745.1"/>
    </source>
</evidence>